<comment type="subcellular location">
    <subcellularLocation>
        <location evidence="1 7">Cell outer membrane</location>
        <topology evidence="1 7">Multi-pass membrane protein</topology>
    </subcellularLocation>
</comment>
<reference evidence="10 11" key="1">
    <citation type="submission" date="2017-01" db="EMBL/GenBank/DDBJ databases">
        <authorList>
            <person name="Varghese N."/>
            <person name="Submissions S."/>
        </authorList>
    </citation>
    <scope>NUCLEOTIDE SEQUENCE [LARGE SCALE GENOMIC DNA]</scope>
    <source>
        <strain evidence="10 11">DSM 2061</strain>
    </source>
</reference>
<dbReference type="SUPFAM" id="SSF49464">
    <property type="entry name" value="Carboxypeptidase regulatory domain-like"/>
    <property type="match status" value="1"/>
</dbReference>
<protein>
    <submittedName>
        <fullName evidence="10">TonB-linked outer membrane protein, SusC/RagA family</fullName>
    </submittedName>
</protein>
<evidence type="ECO:0000313" key="11">
    <source>
        <dbReference type="Proteomes" id="UP000185728"/>
    </source>
</evidence>
<dbReference type="SUPFAM" id="SSF56935">
    <property type="entry name" value="Porins"/>
    <property type="match status" value="1"/>
</dbReference>
<dbReference type="NCBIfam" id="TIGR04056">
    <property type="entry name" value="OMP_RagA_SusC"/>
    <property type="match status" value="1"/>
</dbReference>
<dbReference type="PROSITE" id="PS52016">
    <property type="entry name" value="TONB_DEPENDENT_REC_3"/>
    <property type="match status" value="1"/>
</dbReference>
<evidence type="ECO:0000313" key="10">
    <source>
        <dbReference type="EMBL" id="SIT02604.1"/>
    </source>
</evidence>
<dbReference type="InterPro" id="IPR023997">
    <property type="entry name" value="TonB-dep_OMP_SusC/RagA_CS"/>
</dbReference>
<dbReference type="InterPro" id="IPR039426">
    <property type="entry name" value="TonB-dep_rcpt-like"/>
</dbReference>
<keyword evidence="5 7" id="KW-0472">Membrane</keyword>
<evidence type="ECO:0000256" key="3">
    <source>
        <dbReference type="ARBA" id="ARBA00022452"/>
    </source>
</evidence>
<gene>
    <name evidence="10" type="ORF">SAMN05421766_10781</name>
</gene>
<feature type="chain" id="PRO_5045777917" evidence="8">
    <location>
        <begin position="21"/>
        <end position="1044"/>
    </location>
</feature>
<comment type="caution">
    <text evidence="10">The sequence shown here is derived from an EMBL/GenBank/DDBJ whole genome shotgun (WGS) entry which is preliminary data.</text>
</comment>
<keyword evidence="8" id="KW-0732">Signal</keyword>
<dbReference type="InterPro" id="IPR012910">
    <property type="entry name" value="Plug_dom"/>
</dbReference>
<accession>A0ABY1L0L0</accession>
<dbReference type="EMBL" id="FTOB01000007">
    <property type="protein sequence ID" value="SIT02604.1"/>
    <property type="molecule type" value="Genomic_DNA"/>
</dbReference>
<dbReference type="Gene3D" id="2.60.40.1120">
    <property type="entry name" value="Carboxypeptidase-like, regulatory domain"/>
    <property type="match status" value="1"/>
</dbReference>
<dbReference type="Pfam" id="PF13715">
    <property type="entry name" value="CarbopepD_reg_2"/>
    <property type="match status" value="1"/>
</dbReference>
<name>A0ABY1L0L0_9FLAO</name>
<keyword evidence="11" id="KW-1185">Reference proteome</keyword>
<feature type="signal peptide" evidence="8">
    <location>
        <begin position="1"/>
        <end position="20"/>
    </location>
</feature>
<evidence type="ECO:0000256" key="7">
    <source>
        <dbReference type="PROSITE-ProRule" id="PRU01360"/>
    </source>
</evidence>
<evidence type="ECO:0000256" key="2">
    <source>
        <dbReference type="ARBA" id="ARBA00022448"/>
    </source>
</evidence>
<comment type="similarity">
    <text evidence="7">Belongs to the TonB-dependent receptor family.</text>
</comment>
<dbReference type="RefSeq" id="WP_076456744.1">
    <property type="nucleotide sequence ID" value="NZ_FTOB01000007.1"/>
</dbReference>
<dbReference type="InterPro" id="IPR037066">
    <property type="entry name" value="Plug_dom_sf"/>
</dbReference>
<dbReference type="InterPro" id="IPR008969">
    <property type="entry name" value="CarboxyPept-like_regulatory"/>
</dbReference>
<dbReference type="NCBIfam" id="TIGR04057">
    <property type="entry name" value="SusC_RagA_signa"/>
    <property type="match status" value="1"/>
</dbReference>
<proteinExistence type="inferred from homology"/>
<dbReference type="InterPro" id="IPR023996">
    <property type="entry name" value="TonB-dep_OMP_SusC/RagA"/>
</dbReference>
<evidence type="ECO:0000256" key="4">
    <source>
        <dbReference type="ARBA" id="ARBA00022692"/>
    </source>
</evidence>
<dbReference type="Pfam" id="PF07715">
    <property type="entry name" value="Plug"/>
    <property type="match status" value="1"/>
</dbReference>
<dbReference type="InterPro" id="IPR036942">
    <property type="entry name" value="Beta-barrel_TonB_sf"/>
</dbReference>
<keyword evidence="2 7" id="KW-0813">Transport</keyword>
<evidence type="ECO:0000259" key="9">
    <source>
        <dbReference type="Pfam" id="PF07715"/>
    </source>
</evidence>
<evidence type="ECO:0000256" key="5">
    <source>
        <dbReference type="ARBA" id="ARBA00023136"/>
    </source>
</evidence>
<feature type="domain" description="TonB-dependent receptor plug" evidence="9">
    <location>
        <begin position="114"/>
        <end position="222"/>
    </location>
</feature>
<evidence type="ECO:0000256" key="1">
    <source>
        <dbReference type="ARBA" id="ARBA00004571"/>
    </source>
</evidence>
<organism evidence="10 11">
    <name type="scientific">Zobellia uliginosa</name>
    <dbReference type="NCBI Taxonomy" id="143224"/>
    <lineage>
        <taxon>Bacteria</taxon>
        <taxon>Pseudomonadati</taxon>
        <taxon>Bacteroidota</taxon>
        <taxon>Flavobacteriia</taxon>
        <taxon>Flavobacteriales</taxon>
        <taxon>Flavobacteriaceae</taxon>
        <taxon>Zobellia</taxon>
    </lineage>
</organism>
<sequence>MKFKLIICIITAAISMQVICAQTIEVSGQVTDETGQPLLGANVIVKGTSKGTVTDFDGNYSIKVGPNDKLTFTYIGFIAKEYSVDGKSVIDVSLLPEAQSLDEVVVIGYGTQKKSNIVGAVSDVSGKDLVSTGITNLSQVIQDRLPGVFTQINTGQPGADDAKITVRGVSSFNGDNSPLILVDGVEAAGGFSQLDPGEISSISVLKDASSTAIYGVRGADGVILITTKRGSIGAPKISVAGGITAKVLTDIPDQLGSYDVLTLGQESIKNSGFYDGLRSQRYIDTFLDPDRDPYAYPDIDWYDALIRDVGWESNARINVSGGTDFVKYFTSFSVNHVGDIVKTEESNGYYSPEFSYDKYNFRTNLDFNLTKTTTLKTDISGRSELRKTPNTEVAADQFSNVFKFIDQATPYLFPLYYPEEFVASHPDPLAPNQGGIRLAAAGAEVPYQANAYNALNYSGMRKFRRDVVDIQIGLTQKLDFITKGLLLSGRFNYSTAYEYEKREGWNVSEWLYDAERDQWREQSGQNYNSSDLDFHSTGGENYKSSIRNIYYEAKLDYHRQFGSHNVGFVGVFNRNERRLSATDLPYFGEDWVGRANYDYKQRYIFEVSAGYNGSEKFAPGKRFGFFPAAAIGWNIAKEPLIEKNLPWLDDFKVRYSYGETGNQKNSPRFLYLGGWDEVSSKWGYMRFGLPAANEAPRYGEVKIANPNATWETAYKQNLGFDVALLSNDLTLAVDLYKERREGILLSNPVPSYYHPGFGSLGKVGLPPINQGKSKNQGIEVVSNYSHLTPSGFRYSLGGNFTIADSRIVYRADKALTPDYQKQQGKPIGWISGYQTNGYINNFEQAVNAPAISGGNAPGNYFYSDFNGNGEIEANDNVPMEETNQPFILYAFNTNLSYKGIDLGVRFFGKDGVAYSTNKYYPNFDQHLLEAKTVHLDRWSPENQDAQFPAFSNAGERFYRKRSDANVLSTAYLKLQNVTLGYTLESAYLQRLLRIQRMKFNLSGQNLYTWSDVPFGDPEGGNGLSGGYGAYPLVKRYIFTLNIDF</sequence>
<keyword evidence="3 7" id="KW-1134">Transmembrane beta strand</keyword>
<keyword evidence="6 7" id="KW-0998">Cell outer membrane</keyword>
<evidence type="ECO:0000256" key="6">
    <source>
        <dbReference type="ARBA" id="ARBA00023237"/>
    </source>
</evidence>
<dbReference type="Gene3D" id="2.40.170.20">
    <property type="entry name" value="TonB-dependent receptor, beta-barrel domain"/>
    <property type="match status" value="1"/>
</dbReference>
<dbReference type="Gene3D" id="2.170.130.10">
    <property type="entry name" value="TonB-dependent receptor, plug domain"/>
    <property type="match status" value="1"/>
</dbReference>
<dbReference type="Proteomes" id="UP000185728">
    <property type="component" value="Unassembled WGS sequence"/>
</dbReference>
<evidence type="ECO:0000256" key="8">
    <source>
        <dbReference type="SAM" id="SignalP"/>
    </source>
</evidence>
<keyword evidence="4 7" id="KW-0812">Transmembrane</keyword>